<accession>A0A9W9ZAG4</accession>
<gene>
    <name evidence="1" type="ORF">OS493_024801</name>
</gene>
<dbReference type="Proteomes" id="UP001163046">
    <property type="component" value="Unassembled WGS sequence"/>
</dbReference>
<sequence>MLKYHLGELHSTTCELRMLQALTTQLTRRRVCFTQYCATDAWPLIGVVGPEGYGVEGPVDWERFCSTIVRGSPTYYPRMVNIPISLPFPYDRGYDVFIKRKTKSKKQREVLSEEE</sequence>
<reference evidence="1" key="1">
    <citation type="submission" date="2023-01" db="EMBL/GenBank/DDBJ databases">
        <title>Genome assembly of the deep-sea coral Lophelia pertusa.</title>
        <authorList>
            <person name="Herrera S."/>
            <person name="Cordes E."/>
        </authorList>
    </citation>
    <scope>NUCLEOTIDE SEQUENCE</scope>
    <source>
        <strain evidence="1">USNM1676648</strain>
        <tissue evidence="1">Polyp</tissue>
    </source>
</reference>
<dbReference type="EMBL" id="MU826369">
    <property type="protein sequence ID" value="KAJ7378136.1"/>
    <property type="molecule type" value="Genomic_DNA"/>
</dbReference>
<proteinExistence type="predicted"/>
<name>A0A9W9ZAG4_9CNID</name>
<comment type="caution">
    <text evidence="1">The sequence shown here is derived from an EMBL/GenBank/DDBJ whole genome shotgun (WGS) entry which is preliminary data.</text>
</comment>
<protein>
    <submittedName>
        <fullName evidence="1">Uncharacterized protein</fullName>
    </submittedName>
</protein>
<dbReference type="AlphaFoldDB" id="A0A9W9ZAG4"/>
<keyword evidence="2" id="KW-1185">Reference proteome</keyword>
<evidence type="ECO:0000313" key="2">
    <source>
        <dbReference type="Proteomes" id="UP001163046"/>
    </source>
</evidence>
<evidence type="ECO:0000313" key="1">
    <source>
        <dbReference type="EMBL" id="KAJ7378136.1"/>
    </source>
</evidence>
<organism evidence="1 2">
    <name type="scientific">Desmophyllum pertusum</name>
    <dbReference type="NCBI Taxonomy" id="174260"/>
    <lineage>
        <taxon>Eukaryota</taxon>
        <taxon>Metazoa</taxon>
        <taxon>Cnidaria</taxon>
        <taxon>Anthozoa</taxon>
        <taxon>Hexacorallia</taxon>
        <taxon>Scleractinia</taxon>
        <taxon>Caryophylliina</taxon>
        <taxon>Caryophylliidae</taxon>
        <taxon>Desmophyllum</taxon>
    </lineage>
</organism>